<comment type="caution">
    <text evidence="1">The sequence shown here is derived from an EMBL/GenBank/DDBJ whole genome shotgun (WGS) entry which is preliminary data.</text>
</comment>
<protein>
    <recommendedName>
        <fullName evidence="3">Tetratricopeptide repeat protein</fullName>
    </recommendedName>
</protein>
<dbReference type="Gene3D" id="1.25.40.10">
    <property type="entry name" value="Tetratricopeptide repeat domain"/>
    <property type="match status" value="1"/>
</dbReference>
<dbReference type="EMBL" id="VNIA01000003">
    <property type="protein sequence ID" value="TYP98081.1"/>
    <property type="molecule type" value="Genomic_DNA"/>
</dbReference>
<dbReference type="AlphaFoldDB" id="A0A5S5DQB4"/>
<accession>A0A5S5DQB4</accession>
<name>A0A5S5DQB4_9FLAO</name>
<evidence type="ECO:0000313" key="2">
    <source>
        <dbReference type="Proteomes" id="UP000323136"/>
    </source>
</evidence>
<dbReference type="RefSeq" id="WP_148870414.1">
    <property type="nucleotide sequence ID" value="NZ_VNIA01000003.1"/>
</dbReference>
<reference evidence="1 2" key="1">
    <citation type="submission" date="2019-07" db="EMBL/GenBank/DDBJ databases">
        <title>Genomic Encyclopedia of Type Strains, Phase IV (KMG-IV): sequencing the most valuable type-strain genomes for metagenomic binning, comparative biology and taxonomic classification.</title>
        <authorList>
            <person name="Goeker M."/>
        </authorList>
    </citation>
    <scope>NUCLEOTIDE SEQUENCE [LARGE SCALE GENOMIC DNA]</scope>
    <source>
        <strain evidence="1 2">DSM 18961</strain>
    </source>
</reference>
<organism evidence="1 2">
    <name type="scientific">Tenacibaculum adriaticum</name>
    <dbReference type="NCBI Taxonomy" id="413713"/>
    <lineage>
        <taxon>Bacteria</taxon>
        <taxon>Pseudomonadati</taxon>
        <taxon>Bacteroidota</taxon>
        <taxon>Flavobacteriia</taxon>
        <taxon>Flavobacteriales</taxon>
        <taxon>Flavobacteriaceae</taxon>
        <taxon>Tenacibaculum</taxon>
    </lineage>
</organism>
<dbReference type="Proteomes" id="UP000323136">
    <property type="component" value="Unassembled WGS sequence"/>
</dbReference>
<keyword evidence="2" id="KW-1185">Reference proteome</keyword>
<evidence type="ECO:0000313" key="1">
    <source>
        <dbReference type="EMBL" id="TYP98081.1"/>
    </source>
</evidence>
<dbReference type="OrthoDB" id="1150971at2"/>
<sequence>MKNLITLILLVFGASISAQTNYEKGMEKAFKLWGENNIIEASQLFERIAKAEKEEWLPAYYVATIEILASFGLKDEAVLNLKLKKAQEFLEEAKSISTNNPEIIINQALLNTAYIAFDGQKYGMTLSGKNAALYQQALELAPNNPRVVLGKAEWDMGSARFFGQSTEVYCKDVARALELFKTEELPKFYPNYGAKRAEEILKQCGEN</sequence>
<dbReference type="InterPro" id="IPR011990">
    <property type="entry name" value="TPR-like_helical_dom_sf"/>
</dbReference>
<gene>
    <name evidence="1" type="ORF">C7447_103251</name>
</gene>
<dbReference type="SUPFAM" id="SSF48452">
    <property type="entry name" value="TPR-like"/>
    <property type="match status" value="1"/>
</dbReference>
<evidence type="ECO:0008006" key="3">
    <source>
        <dbReference type="Google" id="ProtNLM"/>
    </source>
</evidence>
<proteinExistence type="predicted"/>